<gene>
    <name evidence="1" type="ORF">WMY93_021306</name>
</gene>
<comment type="caution">
    <text evidence="1">The sequence shown here is derived from an EMBL/GenBank/DDBJ whole genome shotgun (WGS) entry which is preliminary data.</text>
</comment>
<accession>A0AAW0NG45</accession>
<dbReference type="Proteomes" id="UP001460270">
    <property type="component" value="Unassembled WGS sequence"/>
</dbReference>
<reference evidence="2" key="1">
    <citation type="submission" date="2024-04" db="EMBL/GenBank/DDBJ databases">
        <title>Salinicola lusitanus LLJ914,a marine bacterium isolated from the Okinawa Trough.</title>
        <authorList>
            <person name="Li J."/>
        </authorList>
    </citation>
    <scope>NUCLEOTIDE SEQUENCE [LARGE SCALE GENOMIC DNA]</scope>
</reference>
<protein>
    <submittedName>
        <fullName evidence="1">Uncharacterized protein</fullName>
    </submittedName>
</protein>
<keyword evidence="2" id="KW-1185">Reference proteome</keyword>
<proteinExistence type="predicted"/>
<organism evidence="1 2">
    <name type="scientific">Mugilogobius chulae</name>
    <name type="common">yellowstripe goby</name>
    <dbReference type="NCBI Taxonomy" id="88201"/>
    <lineage>
        <taxon>Eukaryota</taxon>
        <taxon>Metazoa</taxon>
        <taxon>Chordata</taxon>
        <taxon>Craniata</taxon>
        <taxon>Vertebrata</taxon>
        <taxon>Euteleostomi</taxon>
        <taxon>Actinopterygii</taxon>
        <taxon>Neopterygii</taxon>
        <taxon>Teleostei</taxon>
        <taxon>Neoteleostei</taxon>
        <taxon>Acanthomorphata</taxon>
        <taxon>Gobiaria</taxon>
        <taxon>Gobiiformes</taxon>
        <taxon>Gobioidei</taxon>
        <taxon>Gobiidae</taxon>
        <taxon>Gobionellinae</taxon>
        <taxon>Mugilogobius</taxon>
    </lineage>
</organism>
<evidence type="ECO:0000313" key="2">
    <source>
        <dbReference type="Proteomes" id="UP001460270"/>
    </source>
</evidence>
<sequence>MCPGSANQSATLGDVVSLKVVSRSEMSHYLVKRPFPLSQSQYNVQMSDCLEQVNAVSVVNSHNKQIPLKAMFLLLYHRAVNLCIQNKTSRALTSECPTEFIKCSSARSPTCNTRTNMRPREA</sequence>
<evidence type="ECO:0000313" key="1">
    <source>
        <dbReference type="EMBL" id="KAK7895981.1"/>
    </source>
</evidence>
<dbReference type="EMBL" id="JBBPFD010000015">
    <property type="protein sequence ID" value="KAK7895981.1"/>
    <property type="molecule type" value="Genomic_DNA"/>
</dbReference>
<name>A0AAW0NG45_9GOBI</name>
<dbReference type="AlphaFoldDB" id="A0AAW0NG45"/>